<dbReference type="VEuPathDB" id="FungiDB:TRIVIDRAFT_209203"/>
<dbReference type="GeneID" id="25790491"/>
<protein>
    <submittedName>
        <fullName evidence="3">Uncharacterized protein</fullName>
    </submittedName>
</protein>
<evidence type="ECO:0000313" key="3">
    <source>
        <dbReference type="EMBL" id="EHK22601.1"/>
    </source>
</evidence>
<feature type="transmembrane region" description="Helical" evidence="2">
    <location>
        <begin position="193"/>
        <end position="217"/>
    </location>
</feature>
<dbReference type="EMBL" id="ABDF02000006">
    <property type="protein sequence ID" value="EHK22601.1"/>
    <property type="molecule type" value="Genomic_DNA"/>
</dbReference>
<gene>
    <name evidence="3" type="ORF">TRIVIDRAFT_209203</name>
</gene>
<evidence type="ECO:0000256" key="1">
    <source>
        <dbReference type="SAM" id="MobiDB-lite"/>
    </source>
</evidence>
<dbReference type="InParanoid" id="G9MR75"/>
<dbReference type="STRING" id="413071.G9MR75"/>
<keyword evidence="2" id="KW-0812">Transmembrane</keyword>
<keyword evidence="2" id="KW-1133">Transmembrane helix</keyword>
<dbReference type="RefSeq" id="XP_013956815.1">
    <property type="nucleotide sequence ID" value="XM_014101340.1"/>
</dbReference>
<dbReference type="Proteomes" id="UP000007115">
    <property type="component" value="Unassembled WGS sequence"/>
</dbReference>
<accession>G9MR75</accession>
<reference evidence="3 4" key="1">
    <citation type="journal article" date="2011" name="Genome Biol.">
        <title>Comparative genome sequence analysis underscores mycoparasitism as the ancestral life style of Trichoderma.</title>
        <authorList>
            <person name="Kubicek C.P."/>
            <person name="Herrera-Estrella A."/>
            <person name="Seidl-Seiboth V."/>
            <person name="Martinez D.A."/>
            <person name="Druzhinina I.S."/>
            <person name="Thon M."/>
            <person name="Zeilinger S."/>
            <person name="Casas-Flores S."/>
            <person name="Horwitz B.A."/>
            <person name="Mukherjee P.K."/>
            <person name="Mukherjee M."/>
            <person name="Kredics L."/>
            <person name="Alcaraz L.D."/>
            <person name="Aerts A."/>
            <person name="Antal Z."/>
            <person name="Atanasova L."/>
            <person name="Cervantes-Badillo M.G."/>
            <person name="Challacombe J."/>
            <person name="Chertkov O."/>
            <person name="McCluskey K."/>
            <person name="Coulpier F."/>
            <person name="Deshpande N."/>
            <person name="von Doehren H."/>
            <person name="Ebbole D.J."/>
            <person name="Esquivel-Naranjo E.U."/>
            <person name="Fekete E."/>
            <person name="Flipphi M."/>
            <person name="Glaser F."/>
            <person name="Gomez-Rodriguez E.Y."/>
            <person name="Gruber S."/>
            <person name="Han C."/>
            <person name="Henrissat B."/>
            <person name="Hermosa R."/>
            <person name="Hernandez-Onate M."/>
            <person name="Karaffa L."/>
            <person name="Kosti I."/>
            <person name="Le Crom S."/>
            <person name="Lindquist E."/>
            <person name="Lucas S."/>
            <person name="Luebeck M."/>
            <person name="Luebeck P.S."/>
            <person name="Margeot A."/>
            <person name="Metz B."/>
            <person name="Misra M."/>
            <person name="Nevalainen H."/>
            <person name="Omann M."/>
            <person name="Packer N."/>
            <person name="Perrone G."/>
            <person name="Uresti-Rivera E.E."/>
            <person name="Salamov A."/>
            <person name="Schmoll M."/>
            <person name="Seiboth B."/>
            <person name="Shapiro H."/>
            <person name="Sukno S."/>
            <person name="Tamayo-Ramos J.A."/>
            <person name="Tisch D."/>
            <person name="Wiest A."/>
            <person name="Wilkinson H.H."/>
            <person name="Zhang M."/>
            <person name="Coutinho P.M."/>
            <person name="Kenerley C.M."/>
            <person name="Monte E."/>
            <person name="Baker S.E."/>
            <person name="Grigoriev I.V."/>
        </authorList>
    </citation>
    <scope>NUCLEOTIDE SEQUENCE [LARGE SCALE GENOMIC DNA]</scope>
    <source>
        <strain evidence="4">Gv29-8 / FGSC 10586</strain>
    </source>
</reference>
<feature type="region of interest" description="Disordered" evidence="1">
    <location>
        <begin position="1"/>
        <end position="103"/>
    </location>
</feature>
<comment type="caution">
    <text evidence="3">The sequence shown here is derived from an EMBL/GenBank/DDBJ whole genome shotgun (WGS) entry which is preliminary data.</text>
</comment>
<name>G9MR75_HYPVG</name>
<sequence>MDSYDDDIQRQQYHPSHSIPDAAYPDDSPFRHQQLQASYGAGSFGASPSHPSHGMTPLPSHVGSQPGYQSQHQHQHQPQNQGAWQPYDIPSSPPPPYDPSQAPSAYQYTQIDATIPTNPATRPNARIDVHVQTGGIEMMPLQGATTAMSPQLAPLAPGASTSALTQASNAVEDPYKLDAAAAERRRKQRRLKICIILLAVVFMFCGALIIGVALGVVKGALNKPPDHGPGF</sequence>
<feature type="compositionally biased region" description="Low complexity" evidence="1">
    <location>
        <begin position="63"/>
        <end position="90"/>
    </location>
</feature>
<dbReference type="HOGENOM" id="CLU_1262256_0_0_1"/>
<keyword evidence="4" id="KW-1185">Reference proteome</keyword>
<dbReference type="OMA" id="AYPNDSP"/>
<evidence type="ECO:0000313" key="4">
    <source>
        <dbReference type="Proteomes" id="UP000007115"/>
    </source>
</evidence>
<keyword evidence="2" id="KW-0472">Membrane</keyword>
<dbReference type="AlphaFoldDB" id="G9MR75"/>
<dbReference type="OrthoDB" id="4899684at2759"/>
<proteinExistence type="predicted"/>
<dbReference type="eggNOG" id="ENOG502QS69">
    <property type="taxonomic scope" value="Eukaryota"/>
</dbReference>
<organism evidence="3 4">
    <name type="scientific">Hypocrea virens (strain Gv29-8 / FGSC 10586)</name>
    <name type="common">Gliocladium virens</name>
    <name type="synonym">Trichoderma virens</name>
    <dbReference type="NCBI Taxonomy" id="413071"/>
    <lineage>
        <taxon>Eukaryota</taxon>
        <taxon>Fungi</taxon>
        <taxon>Dikarya</taxon>
        <taxon>Ascomycota</taxon>
        <taxon>Pezizomycotina</taxon>
        <taxon>Sordariomycetes</taxon>
        <taxon>Hypocreomycetidae</taxon>
        <taxon>Hypocreales</taxon>
        <taxon>Hypocreaceae</taxon>
        <taxon>Trichoderma</taxon>
    </lineage>
</organism>
<evidence type="ECO:0000256" key="2">
    <source>
        <dbReference type="SAM" id="Phobius"/>
    </source>
</evidence>